<evidence type="ECO:0000256" key="2">
    <source>
        <dbReference type="SAM" id="Phobius"/>
    </source>
</evidence>
<feature type="transmembrane region" description="Helical" evidence="2">
    <location>
        <begin position="35"/>
        <end position="58"/>
    </location>
</feature>
<reference evidence="3" key="1">
    <citation type="submission" date="2021-01" db="EMBL/GenBank/DDBJ databases">
        <title>Whole genome shotgun sequence of Planobispora rosea NBRC 15558.</title>
        <authorList>
            <person name="Komaki H."/>
            <person name="Tamura T."/>
        </authorList>
    </citation>
    <scope>NUCLEOTIDE SEQUENCE</scope>
    <source>
        <strain evidence="3">NBRC 15558</strain>
    </source>
</reference>
<keyword evidence="4" id="KW-1185">Reference proteome</keyword>
<gene>
    <name evidence="3" type="ORF">Pro02_49170</name>
</gene>
<dbReference type="EMBL" id="BOOI01000047">
    <property type="protein sequence ID" value="GIH86509.1"/>
    <property type="molecule type" value="Genomic_DNA"/>
</dbReference>
<dbReference type="AlphaFoldDB" id="A0A8J3WE13"/>
<dbReference type="OrthoDB" id="3543926at2"/>
<feature type="region of interest" description="Disordered" evidence="1">
    <location>
        <begin position="1"/>
        <end position="32"/>
    </location>
</feature>
<organism evidence="3 4">
    <name type="scientific">Planobispora rosea</name>
    <dbReference type="NCBI Taxonomy" id="35762"/>
    <lineage>
        <taxon>Bacteria</taxon>
        <taxon>Bacillati</taxon>
        <taxon>Actinomycetota</taxon>
        <taxon>Actinomycetes</taxon>
        <taxon>Streptosporangiales</taxon>
        <taxon>Streptosporangiaceae</taxon>
        <taxon>Planobispora</taxon>
    </lineage>
</organism>
<accession>A0A8J3WE13</accession>
<evidence type="ECO:0000313" key="3">
    <source>
        <dbReference type="EMBL" id="GIH86509.1"/>
    </source>
</evidence>
<dbReference type="RefSeq" id="WP_068920577.1">
    <property type="nucleotide sequence ID" value="NZ_BMQP01000008.1"/>
</dbReference>
<feature type="transmembrane region" description="Helical" evidence="2">
    <location>
        <begin position="146"/>
        <end position="167"/>
    </location>
</feature>
<comment type="caution">
    <text evidence="3">The sequence shown here is derived from an EMBL/GenBank/DDBJ whole genome shotgun (WGS) entry which is preliminary data.</text>
</comment>
<dbReference type="Proteomes" id="UP000655044">
    <property type="component" value="Unassembled WGS sequence"/>
</dbReference>
<protein>
    <submittedName>
        <fullName evidence="3">Uncharacterized protein</fullName>
    </submittedName>
</protein>
<name>A0A8J3WE13_PLARO</name>
<proteinExistence type="predicted"/>
<keyword evidence="2" id="KW-1133">Transmembrane helix</keyword>
<feature type="transmembrane region" description="Helical" evidence="2">
    <location>
        <begin position="174"/>
        <end position="194"/>
    </location>
</feature>
<keyword evidence="2" id="KW-0472">Membrane</keyword>
<keyword evidence="2" id="KW-0812">Transmembrane</keyword>
<evidence type="ECO:0000313" key="4">
    <source>
        <dbReference type="Proteomes" id="UP000655044"/>
    </source>
</evidence>
<evidence type="ECO:0000256" key="1">
    <source>
        <dbReference type="SAM" id="MobiDB-lite"/>
    </source>
</evidence>
<sequence length="196" mass="20747">MTREKKNATKKNTTQRRDLKSPAGRPAPESSGTGTAIGAALCLIIPGALLVWLVVVGIDVTVRELGDVLGPEGTPGTATVLSCEQTGSGKNRRYDCEADFVFDDRSKEPIVIDTVPDVEVGEVFPAVLTPEGDRVVPAGARGAWRVILPFSAIPFTFALVAFLTALLTRSKKAIIWTGAVLVPFTVVMVMGIVIGT</sequence>